<organism evidence="1 2">
    <name type="scientific">Euplotes crassus</name>
    <dbReference type="NCBI Taxonomy" id="5936"/>
    <lineage>
        <taxon>Eukaryota</taxon>
        <taxon>Sar</taxon>
        <taxon>Alveolata</taxon>
        <taxon>Ciliophora</taxon>
        <taxon>Intramacronucleata</taxon>
        <taxon>Spirotrichea</taxon>
        <taxon>Hypotrichia</taxon>
        <taxon>Euplotida</taxon>
        <taxon>Euplotidae</taxon>
        <taxon>Moneuplotes</taxon>
    </lineage>
</organism>
<dbReference type="EMBL" id="CAMPGE010012638">
    <property type="protein sequence ID" value="CAI2371408.1"/>
    <property type="molecule type" value="Genomic_DNA"/>
</dbReference>
<gene>
    <name evidence="1" type="ORF">ECRASSUSDP1_LOCUS12730</name>
</gene>
<comment type="caution">
    <text evidence="1">The sequence shown here is derived from an EMBL/GenBank/DDBJ whole genome shotgun (WGS) entry which is preliminary data.</text>
</comment>
<accession>A0AAD1UL57</accession>
<sequence>MFARRSFNLINKLSTFLKSISKRDYSPKTPQLEYFEDFFEPDCEMDPAEVTLAQKIIDEELLSSLYCRLRLAKLIELDPYSFPDIIQGETIADYIERQYRGILPQINRDFNYNVFSTHRLHTIDDIAVAKDLSF</sequence>
<protein>
    <submittedName>
        <fullName evidence="1">Uncharacterized protein</fullName>
    </submittedName>
</protein>
<dbReference type="Proteomes" id="UP001295684">
    <property type="component" value="Unassembled WGS sequence"/>
</dbReference>
<keyword evidence="2" id="KW-1185">Reference proteome</keyword>
<evidence type="ECO:0000313" key="1">
    <source>
        <dbReference type="EMBL" id="CAI2371408.1"/>
    </source>
</evidence>
<proteinExistence type="predicted"/>
<evidence type="ECO:0000313" key="2">
    <source>
        <dbReference type="Proteomes" id="UP001295684"/>
    </source>
</evidence>
<dbReference type="AlphaFoldDB" id="A0AAD1UL57"/>
<name>A0AAD1UL57_EUPCR</name>
<reference evidence="1" key="1">
    <citation type="submission" date="2023-07" db="EMBL/GenBank/DDBJ databases">
        <authorList>
            <consortium name="AG Swart"/>
            <person name="Singh M."/>
            <person name="Singh A."/>
            <person name="Seah K."/>
            <person name="Emmerich C."/>
        </authorList>
    </citation>
    <scope>NUCLEOTIDE SEQUENCE</scope>
    <source>
        <strain evidence="1">DP1</strain>
    </source>
</reference>